<dbReference type="PANTHER" id="PTHR33994:SF17">
    <property type="entry name" value="OS01G0655600 PROTEIN"/>
    <property type="match status" value="1"/>
</dbReference>
<reference evidence="2" key="2">
    <citation type="submission" date="2020-10" db="EMBL/GenBank/DDBJ databases">
        <authorList>
            <person name="Cooper E.A."/>
            <person name="Brenton Z.W."/>
            <person name="Flinn B.S."/>
            <person name="Jenkins J."/>
            <person name="Shu S."/>
            <person name="Flowers D."/>
            <person name="Luo F."/>
            <person name="Wang Y."/>
            <person name="Xia P."/>
            <person name="Barry K."/>
            <person name="Daum C."/>
            <person name="Lipzen A."/>
            <person name="Yoshinaga Y."/>
            <person name="Schmutz J."/>
            <person name="Saski C."/>
            <person name="Vermerris W."/>
            <person name="Kresovich S."/>
        </authorList>
    </citation>
    <scope>NUCLEOTIDE SEQUENCE</scope>
</reference>
<protein>
    <submittedName>
        <fullName evidence="2">Uncharacterized protein</fullName>
    </submittedName>
</protein>
<dbReference type="PANTHER" id="PTHR33994">
    <property type="entry name" value="OS04G0515000 PROTEIN"/>
    <property type="match status" value="1"/>
</dbReference>
<dbReference type="OrthoDB" id="674304at2759"/>
<dbReference type="EMBL" id="CM027680">
    <property type="protein sequence ID" value="KAG0548319.1"/>
    <property type="molecule type" value="Genomic_DNA"/>
</dbReference>
<dbReference type="Proteomes" id="UP000807115">
    <property type="component" value="Chromosome 1"/>
</dbReference>
<proteinExistence type="predicted"/>
<sequence>MSSIWYTTTKKPTSSGLKHDVHLYTCDQWTLLSKIVVGGFFFASFLFALIISGIALSATSHPRAKPAAAAATATANAAQPPPPKPNLFIRLGDVEGLGPCASPPASPAFQLIVDADWLPPGYRYCSGGGNSMLRVSHRGIVLAWGHVPWFCVQGRGPSDEDGDGGVDEVVTVEARADGAVLREEVRRSVRTDLCVEGKARFSVEGEVAGLGYLRCQTSLFQDKATETEEPCPCLVQ</sequence>
<name>A0A921RXJ3_SORBI</name>
<dbReference type="OMA" id="CKFFIME"/>
<feature type="transmembrane region" description="Helical" evidence="1">
    <location>
        <begin position="35"/>
        <end position="56"/>
    </location>
</feature>
<dbReference type="EMBL" id="CM027680">
    <property type="protein sequence ID" value="KAG0548318.1"/>
    <property type="molecule type" value="Genomic_DNA"/>
</dbReference>
<dbReference type="Gramene" id="EER93726">
    <property type="protein sequence ID" value="EER93726"/>
    <property type="gene ID" value="SORBI_3001G149300"/>
</dbReference>
<keyword evidence="1" id="KW-0472">Membrane</keyword>
<comment type="caution">
    <text evidence="2">The sequence shown here is derived from an EMBL/GenBank/DDBJ whole genome shotgun (WGS) entry which is preliminary data.</text>
</comment>
<dbReference type="KEGG" id="sbi:8056773"/>
<evidence type="ECO:0000256" key="1">
    <source>
        <dbReference type="SAM" id="Phobius"/>
    </source>
</evidence>
<accession>A0A921RXJ3</accession>
<evidence type="ECO:0000313" key="3">
    <source>
        <dbReference type="Proteomes" id="UP000807115"/>
    </source>
</evidence>
<reference evidence="2" key="1">
    <citation type="journal article" date="2019" name="BMC Genomics">
        <title>A new reference genome for Sorghum bicolor reveals high levels of sequence similarity between sweet and grain genotypes: implications for the genetics of sugar metabolism.</title>
        <authorList>
            <person name="Cooper E.A."/>
            <person name="Brenton Z.W."/>
            <person name="Flinn B.S."/>
            <person name="Jenkins J."/>
            <person name="Shu S."/>
            <person name="Flowers D."/>
            <person name="Luo F."/>
            <person name="Wang Y."/>
            <person name="Xia P."/>
            <person name="Barry K."/>
            <person name="Daum C."/>
            <person name="Lipzen A."/>
            <person name="Yoshinaga Y."/>
            <person name="Schmutz J."/>
            <person name="Saski C."/>
            <person name="Vermerris W."/>
            <person name="Kresovich S."/>
        </authorList>
    </citation>
    <scope>NUCLEOTIDE SEQUENCE</scope>
</reference>
<keyword evidence="1" id="KW-0812">Transmembrane</keyword>
<evidence type="ECO:0000313" key="2">
    <source>
        <dbReference type="EMBL" id="KAG0548318.1"/>
    </source>
</evidence>
<organism evidence="2 3">
    <name type="scientific">Sorghum bicolor</name>
    <name type="common">Sorghum</name>
    <name type="synonym">Sorghum vulgare</name>
    <dbReference type="NCBI Taxonomy" id="4558"/>
    <lineage>
        <taxon>Eukaryota</taxon>
        <taxon>Viridiplantae</taxon>
        <taxon>Streptophyta</taxon>
        <taxon>Embryophyta</taxon>
        <taxon>Tracheophyta</taxon>
        <taxon>Spermatophyta</taxon>
        <taxon>Magnoliopsida</taxon>
        <taxon>Liliopsida</taxon>
        <taxon>Poales</taxon>
        <taxon>Poaceae</taxon>
        <taxon>PACMAD clade</taxon>
        <taxon>Panicoideae</taxon>
        <taxon>Andropogonodae</taxon>
        <taxon>Andropogoneae</taxon>
        <taxon>Sorghinae</taxon>
        <taxon>Sorghum</taxon>
    </lineage>
</organism>
<dbReference type="AlphaFoldDB" id="A0A921RXJ3"/>
<dbReference type="Gramene" id="KXG37907">
    <property type="protein sequence ID" value="KXG37907"/>
    <property type="gene ID" value="SORBI_3001G149300"/>
</dbReference>
<gene>
    <name evidence="2" type="ORF">BDA96_01G156600</name>
</gene>
<keyword evidence="1" id="KW-1133">Transmembrane helix</keyword>